<proteinExistence type="predicted"/>
<sequence length="103" mass="11367">MVRDPIRCRLPIGAAPPRPPPRADGSWNSWRRWVGGPLLCVELRSGDGYRVTHGVEIGSTTRGALWRHHVAGTRSWRGAIRDANEMDTGMRGAKIRDKEVGAA</sequence>
<name>A0A427AZ07_ENSVE</name>
<dbReference type="EMBL" id="AMZH03000916">
    <property type="protein sequence ID" value="RRT81415.1"/>
    <property type="molecule type" value="Genomic_DNA"/>
</dbReference>
<organism evidence="2 3">
    <name type="scientific">Ensete ventricosum</name>
    <name type="common">Abyssinian banana</name>
    <name type="synonym">Musa ensete</name>
    <dbReference type="NCBI Taxonomy" id="4639"/>
    <lineage>
        <taxon>Eukaryota</taxon>
        <taxon>Viridiplantae</taxon>
        <taxon>Streptophyta</taxon>
        <taxon>Embryophyta</taxon>
        <taxon>Tracheophyta</taxon>
        <taxon>Spermatophyta</taxon>
        <taxon>Magnoliopsida</taxon>
        <taxon>Liliopsida</taxon>
        <taxon>Zingiberales</taxon>
        <taxon>Musaceae</taxon>
        <taxon>Ensete</taxon>
    </lineage>
</organism>
<dbReference type="AlphaFoldDB" id="A0A427AZ07"/>
<accession>A0A427AZ07</accession>
<protein>
    <submittedName>
        <fullName evidence="2">Uncharacterized protein</fullName>
    </submittedName>
</protein>
<feature type="region of interest" description="Disordered" evidence="1">
    <location>
        <begin position="1"/>
        <end position="27"/>
    </location>
</feature>
<evidence type="ECO:0000313" key="2">
    <source>
        <dbReference type="EMBL" id="RRT81415.1"/>
    </source>
</evidence>
<gene>
    <name evidence="2" type="ORF">B296_00020795</name>
</gene>
<evidence type="ECO:0000313" key="3">
    <source>
        <dbReference type="Proteomes" id="UP000287651"/>
    </source>
</evidence>
<evidence type="ECO:0000256" key="1">
    <source>
        <dbReference type="SAM" id="MobiDB-lite"/>
    </source>
</evidence>
<comment type="caution">
    <text evidence="2">The sequence shown here is derived from an EMBL/GenBank/DDBJ whole genome shotgun (WGS) entry which is preliminary data.</text>
</comment>
<dbReference type="Proteomes" id="UP000287651">
    <property type="component" value="Unassembled WGS sequence"/>
</dbReference>
<reference evidence="2 3" key="1">
    <citation type="journal article" date="2014" name="Agronomy (Basel)">
        <title>A Draft Genome Sequence for Ensete ventricosum, the Drought-Tolerant Tree Against Hunger.</title>
        <authorList>
            <person name="Harrison J."/>
            <person name="Moore K.A."/>
            <person name="Paszkiewicz K."/>
            <person name="Jones T."/>
            <person name="Grant M."/>
            <person name="Ambacheew D."/>
            <person name="Muzemil S."/>
            <person name="Studholme D.J."/>
        </authorList>
    </citation>
    <scope>NUCLEOTIDE SEQUENCE [LARGE SCALE GENOMIC DNA]</scope>
</reference>